<reference evidence="2 3" key="3">
    <citation type="submission" date="2017-10" db="EMBL/GenBank/DDBJ databases">
        <title>Extensive intraspecific genome diversity in a model arbuscular mycorrhizal fungus.</title>
        <authorList>
            <person name="Chen E.C.H."/>
            <person name="Morin E."/>
            <person name="Baudet D."/>
            <person name="Noel J."/>
            <person name="Ndikumana S."/>
            <person name="Charron P."/>
            <person name="St-Onge C."/>
            <person name="Giorgi J."/>
            <person name="Grigoriev I.V."/>
            <person name="Roux C."/>
            <person name="Martin F.M."/>
            <person name="Corradi N."/>
        </authorList>
    </citation>
    <scope>NUCLEOTIDE SEQUENCE [LARGE SCALE GENOMIC DNA]</scope>
    <source>
        <strain evidence="2 3">A1</strain>
    </source>
</reference>
<gene>
    <name evidence="2" type="ORF">RhiirA1_454161</name>
    <name evidence="1" type="ORF">RhiirA5_411702</name>
</gene>
<reference evidence="2 3" key="4">
    <citation type="submission" date="2017-10" db="EMBL/GenBank/DDBJ databases">
        <title>Genome analyses suggest a sexual origin of heterokaryosis in a supposedly ancient asexual fungus.</title>
        <authorList>
            <person name="Corradi N."/>
            <person name="Sedzielewska K."/>
            <person name="Noel J."/>
            <person name="Charron P."/>
            <person name="Farinelli L."/>
            <person name="Marton T."/>
            <person name="Kruger M."/>
            <person name="Pelin A."/>
            <person name="Brachmann A."/>
            <person name="Corradi N."/>
        </authorList>
    </citation>
    <scope>NUCLEOTIDE SEQUENCE [LARGE SCALE GENOMIC DNA]</scope>
    <source>
        <strain evidence="2 3">A1</strain>
    </source>
</reference>
<evidence type="ECO:0000313" key="2">
    <source>
        <dbReference type="EMBL" id="PKC70921.1"/>
    </source>
</evidence>
<comment type="caution">
    <text evidence="2">The sequence shown here is derived from an EMBL/GenBank/DDBJ whole genome shotgun (WGS) entry which is preliminary data.</text>
</comment>
<dbReference type="Proteomes" id="UP000232722">
    <property type="component" value="Unassembled WGS sequence"/>
</dbReference>
<dbReference type="VEuPathDB" id="FungiDB:RhiirA1_454161"/>
<proteinExistence type="predicted"/>
<protein>
    <submittedName>
        <fullName evidence="2">Uncharacterized protein</fullName>
    </submittedName>
</protein>
<reference evidence="1 4" key="1">
    <citation type="submission" date="2016-04" db="EMBL/GenBank/DDBJ databases">
        <title>Genome analyses suggest a sexual origin of heterokaryosis in a supposedly ancient asexual fungus.</title>
        <authorList>
            <person name="Ropars J."/>
            <person name="Sedzielewska K."/>
            <person name="Noel J."/>
            <person name="Charron P."/>
            <person name="Farinelli L."/>
            <person name="Marton T."/>
            <person name="Kruger M."/>
            <person name="Pelin A."/>
            <person name="Brachmann A."/>
            <person name="Corradi N."/>
        </authorList>
    </citation>
    <scope>NUCLEOTIDE SEQUENCE [LARGE SCALE GENOMIC DNA]</scope>
    <source>
        <strain evidence="1 4">A5</strain>
    </source>
</reference>
<evidence type="ECO:0000313" key="1">
    <source>
        <dbReference type="EMBL" id="PKC12530.1"/>
    </source>
</evidence>
<sequence length="109" mass="12690">MSNSRDVSPTQYQYDITMWFITSITSIQPAFIQSAFIQPAFIQSAFIQSAFIQSAFIQSAFYCKKVDAVNSVRTKIYFDDIILDTIFIVKDFVYPIMINLFKDNIQDHY</sequence>
<organism evidence="2 3">
    <name type="scientific">Rhizophagus irregularis</name>
    <dbReference type="NCBI Taxonomy" id="588596"/>
    <lineage>
        <taxon>Eukaryota</taxon>
        <taxon>Fungi</taxon>
        <taxon>Fungi incertae sedis</taxon>
        <taxon>Mucoromycota</taxon>
        <taxon>Glomeromycotina</taxon>
        <taxon>Glomeromycetes</taxon>
        <taxon>Glomerales</taxon>
        <taxon>Glomeraceae</taxon>
        <taxon>Rhizophagus</taxon>
    </lineage>
</organism>
<dbReference type="AlphaFoldDB" id="A0A2I1EFQ1"/>
<dbReference type="Proteomes" id="UP000232688">
    <property type="component" value="Unassembled WGS sequence"/>
</dbReference>
<dbReference type="EMBL" id="LLXJ01000244">
    <property type="protein sequence ID" value="PKC12530.1"/>
    <property type="molecule type" value="Genomic_DNA"/>
</dbReference>
<name>A0A2I1EFQ1_9GLOM</name>
<dbReference type="EMBL" id="LLXH01000195">
    <property type="protein sequence ID" value="PKC70921.1"/>
    <property type="molecule type" value="Genomic_DNA"/>
</dbReference>
<evidence type="ECO:0000313" key="3">
    <source>
        <dbReference type="Proteomes" id="UP000232688"/>
    </source>
</evidence>
<reference evidence="1 4" key="2">
    <citation type="submission" date="2017-09" db="EMBL/GenBank/DDBJ databases">
        <title>Extensive intraspecific genome diversity in a model arbuscular mycorrhizal fungus.</title>
        <authorList>
            <person name="Chen E.C."/>
            <person name="Morin E."/>
            <person name="Beaudet D."/>
            <person name="Noel J."/>
            <person name="Ndikumana S."/>
            <person name="Charron P."/>
            <person name="St-Onge C."/>
            <person name="Giorgi J."/>
            <person name="Grigoriev I.V."/>
            <person name="Roux C."/>
            <person name="Martin F.M."/>
            <person name="Corradi N."/>
        </authorList>
    </citation>
    <scope>NUCLEOTIDE SEQUENCE [LARGE SCALE GENOMIC DNA]</scope>
    <source>
        <strain evidence="1 4">A5</strain>
    </source>
</reference>
<evidence type="ECO:0000313" key="4">
    <source>
        <dbReference type="Proteomes" id="UP000232722"/>
    </source>
</evidence>
<accession>A0A2I1EFQ1</accession>